<evidence type="ECO:0000256" key="10">
    <source>
        <dbReference type="HAMAP-Rule" id="MF_00185"/>
    </source>
</evidence>
<evidence type="ECO:0000256" key="5">
    <source>
        <dbReference type="ARBA" id="ARBA00022694"/>
    </source>
</evidence>
<evidence type="ECO:0000313" key="11">
    <source>
        <dbReference type="EMBL" id="MST98342.1"/>
    </source>
</evidence>
<feature type="binding site" evidence="10">
    <location>
        <begin position="14"/>
        <end position="19"/>
    </location>
    <ligand>
        <name>substrate</name>
    </ligand>
</feature>
<dbReference type="PANTHER" id="PTHR11088:SF60">
    <property type="entry name" value="TRNA DIMETHYLALLYLTRANSFERASE"/>
    <property type="match status" value="1"/>
</dbReference>
<dbReference type="SUPFAM" id="SSF52540">
    <property type="entry name" value="P-loop containing nucleoside triphosphate hydrolases"/>
    <property type="match status" value="1"/>
</dbReference>
<protein>
    <recommendedName>
        <fullName evidence="10">tRNA dimethylallyltransferase</fullName>
        <ecNumber evidence="10">2.5.1.75</ecNumber>
    </recommendedName>
    <alternativeName>
        <fullName evidence="10">Dimethylallyl diphosphate:tRNA dimethylallyltransferase</fullName>
        <shortName evidence="10">DMAPP:tRNA dimethylallyltransferase</shortName>
        <shortName evidence="10">DMATase</shortName>
    </alternativeName>
    <alternativeName>
        <fullName evidence="10">Isopentenyl-diphosphate:tRNA isopentenyltransferase</fullName>
        <shortName evidence="10">IPP transferase</shortName>
        <shortName evidence="10">IPPT</shortName>
        <shortName evidence="10">IPTase</shortName>
    </alternativeName>
</protein>
<dbReference type="InterPro" id="IPR018022">
    <property type="entry name" value="IPT"/>
</dbReference>
<dbReference type="AlphaFoldDB" id="A0A844G621"/>
<keyword evidence="5 10" id="KW-0819">tRNA processing</keyword>
<dbReference type="EC" id="2.5.1.75" evidence="10"/>
<proteinExistence type="inferred from homology"/>
<evidence type="ECO:0000256" key="1">
    <source>
        <dbReference type="ARBA" id="ARBA00001946"/>
    </source>
</evidence>
<organism evidence="11 12">
    <name type="scientific">Victivallis lenta</name>
    <dbReference type="NCBI Taxonomy" id="2606640"/>
    <lineage>
        <taxon>Bacteria</taxon>
        <taxon>Pseudomonadati</taxon>
        <taxon>Lentisphaerota</taxon>
        <taxon>Lentisphaeria</taxon>
        <taxon>Victivallales</taxon>
        <taxon>Victivallaceae</taxon>
        <taxon>Victivallis</taxon>
    </lineage>
</organism>
<accession>A0A844G621</accession>
<keyword evidence="7 10" id="KW-0067">ATP-binding</keyword>
<dbReference type="EMBL" id="VUNS01000018">
    <property type="protein sequence ID" value="MST98342.1"/>
    <property type="molecule type" value="Genomic_DNA"/>
</dbReference>
<evidence type="ECO:0000256" key="8">
    <source>
        <dbReference type="ARBA" id="ARBA00022842"/>
    </source>
</evidence>
<dbReference type="RefSeq" id="WP_154419382.1">
    <property type="nucleotide sequence ID" value="NZ_CALXOB010000014.1"/>
</dbReference>
<evidence type="ECO:0000256" key="4">
    <source>
        <dbReference type="ARBA" id="ARBA00022679"/>
    </source>
</evidence>
<evidence type="ECO:0000256" key="6">
    <source>
        <dbReference type="ARBA" id="ARBA00022741"/>
    </source>
</evidence>
<evidence type="ECO:0000256" key="7">
    <source>
        <dbReference type="ARBA" id="ARBA00022840"/>
    </source>
</evidence>
<keyword evidence="6 10" id="KW-0547">Nucleotide-binding</keyword>
<keyword evidence="4 10" id="KW-0808">Transferase</keyword>
<evidence type="ECO:0000313" key="12">
    <source>
        <dbReference type="Proteomes" id="UP000435649"/>
    </source>
</evidence>
<evidence type="ECO:0000256" key="9">
    <source>
        <dbReference type="ARBA" id="ARBA00049563"/>
    </source>
</evidence>
<feature type="region of interest" description="Interaction with substrate tRNA" evidence="10">
    <location>
        <begin position="37"/>
        <end position="40"/>
    </location>
</feature>
<dbReference type="GO" id="GO:0052381">
    <property type="term" value="F:tRNA dimethylallyltransferase activity"/>
    <property type="evidence" value="ECO:0007669"/>
    <property type="project" value="UniProtKB-UniRule"/>
</dbReference>
<dbReference type="PANTHER" id="PTHR11088">
    <property type="entry name" value="TRNA DIMETHYLALLYLTRANSFERASE"/>
    <property type="match status" value="1"/>
</dbReference>
<dbReference type="InterPro" id="IPR039657">
    <property type="entry name" value="Dimethylallyltransferase"/>
</dbReference>
<dbReference type="GO" id="GO:0006400">
    <property type="term" value="P:tRNA modification"/>
    <property type="evidence" value="ECO:0007669"/>
    <property type="project" value="TreeGrafter"/>
</dbReference>
<comment type="similarity">
    <text evidence="3 10">Belongs to the IPP transferase family.</text>
</comment>
<evidence type="ECO:0000256" key="2">
    <source>
        <dbReference type="ARBA" id="ARBA00003213"/>
    </source>
</evidence>
<dbReference type="Pfam" id="PF01715">
    <property type="entry name" value="IPPT"/>
    <property type="match status" value="2"/>
</dbReference>
<feature type="binding site" evidence="10">
    <location>
        <begin position="12"/>
        <end position="19"/>
    </location>
    <ligand>
        <name>ATP</name>
        <dbReference type="ChEBI" id="CHEBI:30616"/>
    </ligand>
</feature>
<comment type="caution">
    <text evidence="11">The sequence shown here is derived from an EMBL/GenBank/DDBJ whole genome shotgun (WGS) entry which is preliminary data.</text>
</comment>
<dbReference type="Gene3D" id="3.40.50.300">
    <property type="entry name" value="P-loop containing nucleotide triphosphate hydrolases"/>
    <property type="match status" value="1"/>
</dbReference>
<dbReference type="GO" id="GO:0005524">
    <property type="term" value="F:ATP binding"/>
    <property type="evidence" value="ECO:0007669"/>
    <property type="project" value="UniProtKB-UniRule"/>
</dbReference>
<comment type="function">
    <text evidence="2 10">Catalyzes the transfer of a dimethylallyl group onto the adenine at position 37 in tRNAs that read codons beginning with uridine, leading to the formation of N6-(dimethylallyl)adenosine (i(6)A).</text>
</comment>
<reference evidence="11 12" key="1">
    <citation type="submission" date="2019-08" db="EMBL/GenBank/DDBJ databases">
        <title>In-depth cultivation of the pig gut microbiome towards novel bacterial diversity and tailored functional studies.</title>
        <authorList>
            <person name="Wylensek D."/>
            <person name="Hitch T.C.A."/>
            <person name="Clavel T."/>
        </authorList>
    </citation>
    <scope>NUCLEOTIDE SEQUENCE [LARGE SCALE GENOMIC DNA]</scope>
    <source>
        <strain evidence="11 12">BBE-744-WT-12</strain>
    </source>
</reference>
<gene>
    <name evidence="10" type="primary">miaA</name>
    <name evidence="11" type="ORF">FYJ85_14975</name>
</gene>
<comment type="subunit">
    <text evidence="10">Monomer.</text>
</comment>
<evidence type="ECO:0000256" key="3">
    <source>
        <dbReference type="ARBA" id="ARBA00005842"/>
    </source>
</evidence>
<sequence>MSEKIKTVVITGPTATGKTALAVKLARLYPAEIVSVDSRQVYRGMDIGTGKDLDEYGLVPHHLIDIADPQSEVYHLARFVRDAYRAIREIAARGRIPILCGGTALYLAALLDGYRLPGGALPPRKKGVERVRQNPDHEQSFEPPFELDALILGVYYPRGEVHARIEARLDSRLTDGLVDEVRKLHEVNGVTWEQLEFFGLEYREAARYLKGECTLLEMRNTLLCRIRQFAKRQDIFFRKLEREGHDIYWLKAGREPDPCGLLEQFLKDEPLPPPALRLCDINYGRK</sequence>
<dbReference type="InterPro" id="IPR027417">
    <property type="entry name" value="P-loop_NTPase"/>
</dbReference>
<dbReference type="HAMAP" id="MF_00185">
    <property type="entry name" value="IPP_trans"/>
    <property type="match status" value="1"/>
</dbReference>
<feature type="site" description="Interaction with substrate tRNA" evidence="10">
    <location>
        <position position="103"/>
    </location>
</feature>
<comment type="catalytic activity">
    <reaction evidence="9 10">
        <text>adenosine(37) in tRNA + dimethylallyl diphosphate = N(6)-dimethylallyladenosine(37) in tRNA + diphosphate</text>
        <dbReference type="Rhea" id="RHEA:26482"/>
        <dbReference type="Rhea" id="RHEA-COMP:10162"/>
        <dbReference type="Rhea" id="RHEA-COMP:10375"/>
        <dbReference type="ChEBI" id="CHEBI:33019"/>
        <dbReference type="ChEBI" id="CHEBI:57623"/>
        <dbReference type="ChEBI" id="CHEBI:74411"/>
        <dbReference type="ChEBI" id="CHEBI:74415"/>
        <dbReference type="EC" id="2.5.1.75"/>
    </reaction>
</comment>
<dbReference type="Proteomes" id="UP000435649">
    <property type="component" value="Unassembled WGS sequence"/>
</dbReference>
<comment type="cofactor">
    <cofactor evidence="1 10">
        <name>Mg(2+)</name>
        <dbReference type="ChEBI" id="CHEBI:18420"/>
    </cofactor>
</comment>
<comment type="caution">
    <text evidence="10">Lacks conserved residue(s) required for the propagation of feature annotation.</text>
</comment>
<name>A0A844G621_9BACT</name>
<keyword evidence="8 10" id="KW-0460">Magnesium</keyword>
<feature type="site" description="Interaction with substrate tRNA" evidence="10">
    <location>
        <position position="124"/>
    </location>
</feature>
<keyword evidence="12" id="KW-1185">Reference proteome</keyword>